<organism evidence="1 2">
    <name type="scientific">Entomophthora muscae</name>
    <dbReference type="NCBI Taxonomy" id="34485"/>
    <lineage>
        <taxon>Eukaryota</taxon>
        <taxon>Fungi</taxon>
        <taxon>Fungi incertae sedis</taxon>
        <taxon>Zoopagomycota</taxon>
        <taxon>Entomophthoromycotina</taxon>
        <taxon>Entomophthoromycetes</taxon>
        <taxon>Entomophthorales</taxon>
        <taxon>Entomophthoraceae</taxon>
        <taxon>Entomophthora</taxon>
    </lineage>
</organism>
<comment type="caution">
    <text evidence="1">The sequence shown here is derived from an EMBL/GenBank/DDBJ whole genome shotgun (WGS) entry which is preliminary data.</text>
</comment>
<name>A0ACC2RK79_9FUNG</name>
<dbReference type="EMBL" id="QTSX02007151">
    <property type="protein sequence ID" value="KAJ9050505.1"/>
    <property type="molecule type" value="Genomic_DNA"/>
</dbReference>
<sequence>MLINSNTILLGKKVILIPYKPEHVEKYHSWMQSEELLEKTASERLSIEQEYEMQKSWAEDSDKLTFILFCCDKSTNHAEEFIQSPRSSVILQGDIIGDVNIFLNDSENPSHAELEIMIAEPGFRGRGIGKEALLIMMNYAIEKIGIEKFVCKVSKDNTESLSLFKDNLGFCVASYSTAFEEYTLEASKESFENDSPLSKFLESSKKITKCGLFDQFKFAI</sequence>
<keyword evidence="2" id="KW-1185">Reference proteome</keyword>
<evidence type="ECO:0000313" key="2">
    <source>
        <dbReference type="Proteomes" id="UP001165960"/>
    </source>
</evidence>
<dbReference type="Proteomes" id="UP001165960">
    <property type="component" value="Unassembled WGS sequence"/>
</dbReference>
<accession>A0ACC2RK79</accession>
<protein>
    <submittedName>
        <fullName evidence="1">N-acetyltransferase 9</fullName>
    </submittedName>
</protein>
<gene>
    <name evidence="1" type="primary">NAT9_1</name>
    <name evidence="1" type="ORF">DSO57_1013748</name>
</gene>
<evidence type="ECO:0000313" key="1">
    <source>
        <dbReference type="EMBL" id="KAJ9050505.1"/>
    </source>
</evidence>
<reference evidence="1" key="1">
    <citation type="submission" date="2022-04" db="EMBL/GenBank/DDBJ databases">
        <title>Genome of the entomopathogenic fungus Entomophthora muscae.</title>
        <authorList>
            <person name="Elya C."/>
            <person name="Lovett B.R."/>
            <person name="Lee E."/>
            <person name="Macias A.M."/>
            <person name="Hajek A.E."/>
            <person name="De Bivort B.L."/>
            <person name="Kasson M.T."/>
            <person name="De Fine Licht H.H."/>
            <person name="Stajich J.E."/>
        </authorList>
    </citation>
    <scope>NUCLEOTIDE SEQUENCE</scope>
    <source>
        <strain evidence="1">Berkeley</strain>
    </source>
</reference>
<proteinExistence type="predicted"/>